<keyword evidence="2" id="KW-1185">Reference proteome</keyword>
<reference evidence="2" key="1">
    <citation type="journal article" date="2006" name="J. Bacteriol.">
        <title>The genome of the obligately intracellular bacterium Ehrlichia canis reveals themes of complex membrane structure and immune evasion strategies.</title>
        <authorList>
            <person name="Mavromatis K."/>
            <person name="Doyle C.K."/>
            <person name="Lykidis A."/>
            <person name="Ivanova N."/>
            <person name="Francino M.P."/>
            <person name="Chain P."/>
            <person name="Shin M."/>
            <person name="Malfatti S."/>
            <person name="Larimer F."/>
            <person name="Copeland A."/>
            <person name="Detter J.C."/>
            <person name="Land M."/>
            <person name="Richardson P.M."/>
            <person name="Yu X.J."/>
            <person name="Walker D.H."/>
            <person name="McBride J.W."/>
            <person name="Kyrpides N.C."/>
        </authorList>
    </citation>
    <scope>NUCLEOTIDE SEQUENCE [LARGE SCALE GENOMIC DNA]</scope>
    <source>
        <strain evidence="2">Jake</strain>
    </source>
</reference>
<dbReference type="EMBL" id="CP000107">
    <property type="protein sequence ID" value="AAZ68662.1"/>
    <property type="molecule type" value="Genomic_DNA"/>
</dbReference>
<protein>
    <submittedName>
        <fullName evidence="1">Uncharacterized protein</fullName>
    </submittedName>
</protein>
<gene>
    <name evidence="1" type="ordered locus">Ecaj_0628</name>
</gene>
<name>A0ACA6AW68_EHRCJ</name>
<evidence type="ECO:0000313" key="1">
    <source>
        <dbReference type="EMBL" id="AAZ68662.1"/>
    </source>
</evidence>
<organism evidence="1 2">
    <name type="scientific">Ehrlichia canis (strain Jake)</name>
    <dbReference type="NCBI Taxonomy" id="269484"/>
    <lineage>
        <taxon>Bacteria</taxon>
        <taxon>Pseudomonadati</taxon>
        <taxon>Pseudomonadota</taxon>
        <taxon>Alphaproteobacteria</taxon>
        <taxon>Rickettsiales</taxon>
        <taxon>Anaplasmataceae</taxon>
        <taxon>Ehrlichia</taxon>
    </lineage>
</organism>
<evidence type="ECO:0000313" key="2">
    <source>
        <dbReference type="Proteomes" id="UP000000435"/>
    </source>
</evidence>
<sequence length="118" mass="13378">MSFINATIGFADDLNSDGNVYDAETDSNENTGEGLYLDNDQDYDENDDFYYDEDDVYEDEDDIYNDNLMDNEENDVQDDTEEDNDDAPEVNGEKGNKLNAKSKIGEGKSDDKKKLLKS</sequence>
<proteinExistence type="predicted"/>
<accession>A0ACA6AW68</accession>
<dbReference type="Proteomes" id="UP000000435">
    <property type="component" value="Chromosome"/>
</dbReference>